<dbReference type="InParanoid" id="H0XKB6"/>
<accession>H0XKB6</accession>
<feature type="chain" id="PRO_5003546091" description="Prostate and testis expressed 2" evidence="1">
    <location>
        <begin position="21"/>
        <end position="136"/>
    </location>
</feature>
<dbReference type="InterPro" id="IPR029691">
    <property type="entry name" value="PATE2"/>
</dbReference>
<dbReference type="EMBL" id="AAQR03123286">
    <property type="status" value="NOT_ANNOTATED_CDS"/>
    <property type="molecule type" value="Genomic_DNA"/>
</dbReference>
<dbReference type="GO" id="GO:0005615">
    <property type="term" value="C:extracellular space"/>
    <property type="evidence" value="ECO:0007669"/>
    <property type="project" value="TreeGrafter"/>
</dbReference>
<dbReference type="Ensembl" id="ENSOGAT00000035130.1">
    <property type="protein sequence ID" value="ENSOGAP00000016556.1"/>
    <property type="gene ID" value="ENSOGAG00000029669.1"/>
</dbReference>
<dbReference type="eggNOG" id="ENOG502T3XN">
    <property type="taxonomic scope" value="Eukaryota"/>
</dbReference>
<feature type="signal peptide" evidence="1">
    <location>
        <begin position="1"/>
        <end position="20"/>
    </location>
</feature>
<reference evidence="3" key="1">
    <citation type="submission" date="2011-03" db="EMBL/GenBank/DDBJ databases">
        <title>Version 3 of the genome sequence of Otolemur garnettii (Bushbaby).</title>
        <authorList>
            <consortium name="The Broad Institute Genome Sequencing Platform"/>
            <person name="Di Palma F."/>
            <person name="Johnson J."/>
            <person name="Lander E.S."/>
            <person name="Lindblad-Toh K."/>
            <person name="Jaffe D.B."/>
            <person name="Gnerre S."/>
            <person name="MacCallum I."/>
            <person name="Przybylski D."/>
            <person name="Ribeiro F.J."/>
            <person name="Burton J.N."/>
            <person name="Walker B.J."/>
            <person name="Sharpe T."/>
            <person name="Hall G."/>
        </authorList>
    </citation>
    <scope>NUCLEOTIDE SEQUENCE [LARGE SCALE GENOMIC DNA]</scope>
</reference>
<evidence type="ECO:0008006" key="4">
    <source>
        <dbReference type="Google" id="ProtNLM"/>
    </source>
</evidence>
<dbReference type="Proteomes" id="UP000005225">
    <property type="component" value="Unassembled WGS sequence"/>
</dbReference>
<keyword evidence="1" id="KW-0732">Signal</keyword>
<evidence type="ECO:0000256" key="1">
    <source>
        <dbReference type="SAM" id="SignalP"/>
    </source>
</evidence>
<evidence type="ECO:0000313" key="2">
    <source>
        <dbReference type="Ensembl" id="ENSOGAP00000016556.1"/>
    </source>
</evidence>
<reference evidence="2" key="3">
    <citation type="submission" date="2025-09" db="UniProtKB">
        <authorList>
            <consortium name="Ensembl"/>
        </authorList>
    </citation>
    <scope>IDENTIFICATION</scope>
</reference>
<dbReference type="PANTHER" id="PTHR47884:SF1">
    <property type="entry name" value="PROSTATE AND TESTIS EXPRESSED PROTEIN 2"/>
    <property type="match status" value="1"/>
</dbReference>
<dbReference type="AlphaFoldDB" id="H0XKB6"/>
<keyword evidence="3" id="KW-1185">Reference proteome</keyword>
<evidence type="ECO:0000313" key="3">
    <source>
        <dbReference type="Proteomes" id="UP000005225"/>
    </source>
</evidence>
<dbReference type="GeneTree" id="ENSGT00510000050363"/>
<dbReference type="OMA" id="TTCCINQ"/>
<reference evidence="2" key="2">
    <citation type="submission" date="2025-08" db="UniProtKB">
        <authorList>
            <consortium name="Ensembl"/>
        </authorList>
    </citation>
    <scope>IDENTIFICATION</scope>
</reference>
<gene>
    <name evidence="2" type="primary">LOC100954737</name>
</gene>
<organism evidence="2 3">
    <name type="scientific">Otolemur garnettii</name>
    <name type="common">Small-eared galago</name>
    <name type="synonym">Garnett's greater bushbaby</name>
    <dbReference type="NCBI Taxonomy" id="30611"/>
    <lineage>
        <taxon>Eukaryota</taxon>
        <taxon>Metazoa</taxon>
        <taxon>Chordata</taxon>
        <taxon>Craniata</taxon>
        <taxon>Vertebrata</taxon>
        <taxon>Euteleostomi</taxon>
        <taxon>Mammalia</taxon>
        <taxon>Eutheria</taxon>
        <taxon>Euarchontoglires</taxon>
        <taxon>Primates</taxon>
        <taxon>Strepsirrhini</taxon>
        <taxon>Lorisiformes</taxon>
        <taxon>Galagidae</taxon>
        <taxon>Otolemur</taxon>
    </lineage>
</organism>
<dbReference type="PANTHER" id="PTHR47884">
    <property type="entry name" value="PROSTATE AND TESTIS EXPRESSED PROTEIN 2"/>
    <property type="match status" value="1"/>
</dbReference>
<protein>
    <recommendedName>
        <fullName evidence="4">Prostate and testis expressed 2</fullName>
    </recommendedName>
</protein>
<name>H0XKB6_OTOGA</name>
<proteinExistence type="predicted"/>
<dbReference type="HOGENOM" id="CLU_152947_0_0_1"/>
<sequence>MFRLLLQGIVMVLFMDEGDRVLTSKGIRYCNDCKRFDGYKCLGGMKQCWKFDIYRYNRSCATEHFYYSDRSSGRYLFRYSKLSCKICEEGMTQLFHDLLRETVCCTDRNRCNNGFNNLEITRIPGLEHEDELVAAS</sequence>